<dbReference type="PROSITE" id="PS51257">
    <property type="entry name" value="PROKAR_LIPOPROTEIN"/>
    <property type="match status" value="1"/>
</dbReference>
<organism evidence="2 3">
    <name type="scientific">Sphingobium cupriresistens LL01</name>
    <dbReference type="NCBI Taxonomy" id="1420583"/>
    <lineage>
        <taxon>Bacteria</taxon>
        <taxon>Pseudomonadati</taxon>
        <taxon>Pseudomonadota</taxon>
        <taxon>Alphaproteobacteria</taxon>
        <taxon>Sphingomonadales</taxon>
        <taxon>Sphingomonadaceae</taxon>
        <taxon>Sphingobium</taxon>
    </lineage>
</organism>
<dbReference type="STRING" id="1420583.V473_12925"/>
<keyword evidence="1" id="KW-0732">Signal</keyword>
<reference evidence="2 3" key="1">
    <citation type="journal article" date="2015" name="G3 (Bethesda)">
        <title>Insights into Ongoing Evolution of the Hexachlorocyclohexane Catabolic Pathway from Comparative Genomics of Ten Sphingomonadaceae Strains.</title>
        <authorList>
            <person name="Pearce S.L."/>
            <person name="Oakeshott J.G."/>
            <person name="Pandey G."/>
        </authorList>
    </citation>
    <scope>NUCLEOTIDE SEQUENCE [LARGE SCALE GENOMIC DNA]</scope>
    <source>
        <strain evidence="2 3">LL01</strain>
    </source>
</reference>
<accession>A0A0J7XVK9</accession>
<feature type="signal peptide" evidence="1">
    <location>
        <begin position="1"/>
        <end position="25"/>
    </location>
</feature>
<dbReference type="AlphaFoldDB" id="A0A0J7XVK9"/>
<evidence type="ECO:0000256" key="1">
    <source>
        <dbReference type="SAM" id="SignalP"/>
    </source>
</evidence>
<gene>
    <name evidence="2" type="ORF">V473_12925</name>
</gene>
<dbReference type="PATRIC" id="fig|1420583.3.peg.2391"/>
<dbReference type="Proteomes" id="UP000052232">
    <property type="component" value="Unassembled WGS sequence"/>
</dbReference>
<feature type="chain" id="PRO_5005292126" evidence="1">
    <location>
        <begin position="26"/>
        <end position="170"/>
    </location>
</feature>
<protein>
    <submittedName>
        <fullName evidence="2">Uncharacterized protein</fullName>
    </submittedName>
</protein>
<evidence type="ECO:0000313" key="2">
    <source>
        <dbReference type="EMBL" id="KMS55639.1"/>
    </source>
</evidence>
<keyword evidence="3" id="KW-1185">Reference proteome</keyword>
<proteinExistence type="predicted"/>
<dbReference type="EMBL" id="JACT01000002">
    <property type="protein sequence ID" value="KMS55639.1"/>
    <property type="molecule type" value="Genomic_DNA"/>
</dbReference>
<evidence type="ECO:0000313" key="3">
    <source>
        <dbReference type="Proteomes" id="UP000052232"/>
    </source>
</evidence>
<comment type="caution">
    <text evidence="2">The sequence shown here is derived from an EMBL/GenBank/DDBJ whole genome shotgun (WGS) entry which is preliminary data.</text>
</comment>
<name>A0A0J7XVK9_9SPHN</name>
<sequence>MSGRLGLVPVVLMLALVAGCRGSSADNAQADNRPSQPVATVASIEPEAAPLQPPVEPVIAPVKALPVVTVRAQPAPRNALDLPPSDDDGSALPFPQEVTTFMVDRDGCDHFRGEEPHDAERRAYIAENIAELCSGTDAKLAMLRRRYAGDRSVTAALRGYEDRIEGVSNY</sequence>